<keyword evidence="5 12" id="KW-0547">Nucleotide-binding</keyword>
<dbReference type="RefSeq" id="WP_099304341.1">
    <property type="nucleotide sequence ID" value="NZ_PDVP01000002.1"/>
</dbReference>
<dbReference type="EMBL" id="PDVP01000002">
    <property type="protein sequence ID" value="PHP67989.1"/>
    <property type="molecule type" value="Genomic_DNA"/>
</dbReference>
<dbReference type="FunFam" id="3.40.50.620:FF:000032">
    <property type="entry name" value="Valine--tRNA ligase"/>
    <property type="match status" value="1"/>
</dbReference>
<evidence type="ECO:0000259" key="15">
    <source>
        <dbReference type="Pfam" id="PF10458"/>
    </source>
</evidence>
<dbReference type="PROSITE" id="PS00178">
    <property type="entry name" value="AA_TRNA_LIGASE_I"/>
    <property type="match status" value="1"/>
</dbReference>
<evidence type="ECO:0000256" key="9">
    <source>
        <dbReference type="ARBA" id="ARBA00023146"/>
    </source>
</evidence>
<proteinExistence type="inferred from homology"/>
<comment type="subunit">
    <text evidence="2 12">Monomer.</text>
</comment>
<dbReference type="InterPro" id="IPR002303">
    <property type="entry name" value="Valyl-tRNA_ligase"/>
</dbReference>
<feature type="short sequence motif" description="'HIGH' region" evidence="12">
    <location>
        <begin position="45"/>
        <end position="55"/>
    </location>
</feature>
<reference evidence="16 17" key="1">
    <citation type="submission" date="2017-10" db="EMBL/GenBank/DDBJ databases">
        <title>Sedimentibacterium mangrovi gen. nov., sp. nov., a novel member of family Phyllobacteriacea isolated from mangrove sediment.</title>
        <authorList>
            <person name="Liao H."/>
            <person name="Tian Y."/>
        </authorList>
    </citation>
    <scope>NUCLEOTIDE SEQUENCE [LARGE SCALE GENOMIC DNA]</scope>
    <source>
        <strain evidence="16 17">X9-2-2</strain>
    </source>
</reference>
<evidence type="ECO:0000256" key="6">
    <source>
        <dbReference type="ARBA" id="ARBA00022840"/>
    </source>
</evidence>
<dbReference type="InterPro" id="IPR010978">
    <property type="entry name" value="tRNA-bd_arm"/>
</dbReference>
<dbReference type="EC" id="6.1.1.9" evidence="12"/>
<evidence type="ECO:0000256" key="1">
    <source>
        <dbReference type="ARBA" id="ARBA00004496"/>
    </source>
</evidence>
<evidence type="ECO:0000256" key="5">
    <source>
        <dbReference type="ARBA" id="ARBA00022741"/>
    </source>
</evidence>
<feature type="domain" description="Aminoacyl-tRNA synthetase class Ia" evidence="13">
    <location>
        <begin position="16"/>
        <end position="635"/>
    </location>
</feature>
<evidence type="ECO:0000313" key="17">
    <source>
        <dbReference type="Proteomes" id="UP000221168"/>
    </source>
</evidence>
<dbReference type="Pfam" id="PF10458">
    <property type="entry name" value="Val_tRNA-synt_C"/>
    <property type="match status" value="1"/>
</dbReference>
<keyword evidence="8 12" id="KW-0175">Coiled coil</keyword>
<keyword evidence="6 12" id="KW-0067">ATP-binding</keyword>
<comment type="caution">
    <text evidence="16">The sequence shown here is derived from an EMBL/GenBank/DDBJ whole genome shotgun (WGS) entry which is preliminary data.</text>
</comment>
<accession>A0A2G1QR85</accession>
<dbReference type="Pfam" id="PF00133">
    <property type="entry name" value="tRNA-synt_1"/>
    <property type="match status" value="1"/>
</dbReference>
<feature type="binding site" evidence="12">
    <location>
        <position position="598"/>
    </location>
    <ligand>
        <name>ATP</name>
        <dbReference type="ChEBI" id="CHEBI:30616"/>
    </ligand>
</feature>
<dbReference type="NCBIfam" id="NF004349">
    <property type="entry name" value="PRK05729.1"/>
    <property type="match status" value="1"/>
</dbReference>
<keyword evidence="7 12" id="KW-0648">Protein biosynthesis</keyword>
<dbReference type="InterPro" id="IPR009080">
    <property type="entry name" value="tRNAsynth_Ia_anticodon-bd"/>
</dbReference>
<dbReference type="SUPFAM" id="SSF52374">
    <property type="entry name" value="Nucleotidylyl transferase"/>
    <property type="match status" value="1"/>
</dbReference>
<feature type="coiled-coil region" evidence="12">
    <location>
        <begin position="877"/>
        <end position="946"/>
    </location>
</feature>
<sequence length="947" mass="106558">MLDKTYDAAAIEPRIATKWDDADAFRAGAGAKPGAESFCIVIPPPNVTGSLHMGHALNNTLQDILVRFERMRGKDVLWQPGMDHAGIATQMVVERQLADRQEPHRRDMGREAFVDRVWQWKNESGGMIFNQLKRLGASCDWGRERFTMDDGLSRAVLEVFVTLYKQELIYKDKRLVNWDPKLLTAISDLEVEQVETQGHLWHFRYPLADGATYEHPYNLDDEGNRTAWKPSDGDPAGYETRDYLVVATTRPETMLGDTGVAVHPDDPRYKDLVGKHVVLPLVGRRIPIVADEYPDPEAGTGAVKMTPAHDFNDFEVGKRHHLPAINIMTVDGRLTLKENDDFLHGLKHEGKLLQTLEDLDGLDRFEARRLVVAKMEELGLLDAIEPHTHMVPHGDRGGVPIEPYLTDQWYVNAAELAKPAIASVREGRTNFVPKNWEKTYFEWMENIQPWCISRQLWWGHQIPAWYGPDGQVFVEKDEETALEAAIQHYISHEGPWKAWVEEKLENFKPGEILERDEDVLDTWFSSALWPFSTLGWPDKTPELKKYYQTDVLVTGFDIIFFWVARMMMMGLHFMHEEPFHTVYVHALVRDKNGAKMSKSKGNVIDPLELIDEYGADALRFTLAIMAAQGRDVKLDPARIAGYRNFGTKLWNATRFAEMNGVRRDPGFAPETAADPVNRWILSELTRTATAVTEAIGAYKFNEAAGAAYRFVWNQVCDWYLELLKPVFNGDDEEAKAEARACAAHVLDETYKLLHPFMPFITEELWDHTADRDTMLCHADWAAPSFEDAEAAADINWLIDLVSGIRSVRAEMNVPAGAMAPLVVTGANEVTVARLNHHDAAIRRLARIDSIATAAEAPKGSAQIVVGEATVCLPLGDLIDLKAEAARLEKAHAKAAAEAEKIGRKLANEKFVANAKPEVVEAEREKLAEAEDAAARLLTALQRVREAG</sequence>
<gene>
    <name evidence="12" type="primary">valS</name>
    <name evidence="16" type="ORF">CSC94_04780</name>
</gene>
<dbReference type="SUPFAM" id="SSF47323">
    <property type="entry name" value="Anticodon-binding domain of a subclass of class I aminoacyl-tRNA synthetases"/>
    <property type="match status" value="1"/>
</dbReference>
<dbReference type="OrthoDB" id="9810365at2"/>
<dbReference type="CDD" id="cd00817">
    <property type="entry name" value="ValRS_core"/>
    <property type="match status" value="1"/>
</dbReference>
<dbReference type="InterPro" id="IPR001412">
    <property type="entry name" value="aa-tRNA-synth_I_CS"/>
</dbReference>
<evidence type="ECO:0000256" key="12">
    <source>
        <dbReference type="HAMAP-Rule" id="MF_02004"/>
    </source>
</evidence>
<dbReference type="InterPro" id="IPR019499">
    <property type="entry name" value="Val-tRNA_synth_tRNA-bd"/>
</dbReference>
<evidence type="ECO:0000259" key="13">
    <source>
        <dbReference type="Pfam" id="PF00133"/>
    </source>
</evidence>
<dbReference type="GO" id="GO:0005829">
    <property type="term" value="C:cytosol"/>
    <property type="evidence" value="ECO:0007669"/>
    <property type="project" value="TreeGrafter"/>
</dbReference>
<keyword evidence="4 12" id="KW-0436">Ligase</keyword>
<dbReference type="Proteomes" id="UP000221168">
    <property type="component" value="Unassembled WGS sequence"/>
</dbReference>
<keyword evidence="3 12" id="KW-0963">Cytoplasm</keyword>
<evidence type="ECO:0000256" key="2">
    <source>
        <dbReference type="ARBA" id="ARBA00011245"/>
    </source>
</evidence>
<evidence type="ECO:0000256" key="10">
    <source>
        <dbReference type="ARBA" id="ARBA00047552"/>
    </source>
</evidence>
<dbReference type="InterPro" id="IPR033705">
    <property type="entry name" value="Anticodon_Ia_Val"/>
</dbReference>
<dbReference type="GO" id="GO:0004832">
    <property type="term" value="F:valine-tRNA ligase activity"/>
    <property type="evidence" value="ECO:0007669"/>
    <property type="project" value="UniProtKB-UniRule"/>
</dbReference>
<dbReference type="InterPro" id="IPR002300">
    <property type="entry name" value="aa-tRNA-synth_Ia"/>
</dbReference>
<evidence type="ECO:0000256" key="7">
    <source>
        <dbReference type="ARBA" id="ARBA00022917"/>
    </source>
</evidence>
<dbReference type="InterPro" id="IPR014729">
    <property type="entry name" value="Rossmann-like_a/b/a_fold"/>
</dbReference>
<feature type="domain" description="Methionyl/Valyl/Leucyl/Isoleucyl-tRNA synthetase anticodon-binding" evidence="14">
    <location>
        <begin position="677"/>
        <end position="819"/>
    </location>
</feature>
<evidence type="ECO:0000256" key="4">
    <source>
        <dbReference type="ARBA" id="ARBA00022598"/>
    </source>
</evidence>
<comment type="domain">
    <text evidence="12">The C-terminal coiled-coil domain is crucial for aminoacylation activity.</text>
</comment>
<comment type="catalytic activity">
    <reaction evidence="10 12">
        <text>tRNA(Val) + L-valine + ATP = L-valyl-tRNA(Val) + AMP + diphosphate</text>
        <dbReference type="Rhea" id="RHEA:10704"/>
        <dbReference type="Rhea" id="RHEA-COMP:9672"/>
        <dbReference type="Rhea" id="RHEA-COMP:9708"/>
        <dbReference type="ChEBI" id="CHEBI:30616"/>
        <dbReference type="ChEBI" id="CHEBI:33019"/>
        <dbReference type="ChEBI" id="CHEBI:57762"/>
        <dbReference type="ChEBI" id="CHEBI:78442"/>
        <dbReference type="ChEBI" id="CHEBI:78537"/>
        <dbReference type="ChEBI" id="CHEBI:456215"/>
        <dbReference type="EC" id="6.1.1.9"/>
    </reaction>
</comment>
<dbReference type="SUPFAM" id="SSF50677">
    <property type="entry name" value="ValRS/IleRS/LeuRS editing domain"/>
    <property type="match status" value="1"/>
</dbReference>
<dbReference type="AlphaFoldDB" id="A0A2G1QR85"/>
<dbReference type="InterPro" id="IPR013155">
    <property type="entry name" value="M/V/L/I-tRNA-synth_anticd-bd"/>
</dbReference>
<evidence type="ECO:0000313" key="16">
    <source>
        <dbReference type="EMBL" id="PHP67989.1"/>
    </source>
</evidence>
<organism evidence="16 17">
    <name type="scientific">Zhengella mangrovi</name>
    <dbReference type="NCBI Taxonomy" id="1982044"/>
    <lineage>
        <taxon>Bacteria</taxon>
        <taxon>Pseudomonadati</taxon>
        <taxon>Pseudomonadota</taxon>
        <taxon>Alphaproteobacteria</taxon>
        <taxon>Hyphomicrobiales</taxon>
        <taxon>Notoacmeibacteraceae</taxon>
        <taxon>Zhengella</taxon>
    </lineage>
</organism>
<dbReference type="FunFam" id="3.40.50.620:FF:000098">
    <property type="entry name" value="Valine--tRNA ligase"/>
    <property type="match status" value="1"/>
</dbReference>
<comment type="similarity">
    <text evidence="11 12">Belongs to the class-I aminoacyl-tRNA synthetase family. ValS type 1 subfamily.</text>
</comment>
<dbReference type="Gene3D" id="1.10.287.380">
    <property type="entry name" value="Valyl-tRNA synthetase, C-terminal domain"/>
    <property type="match status" value="1"/>
</dbReference>
<dbReference type="CDD" id="cd07962">
    <property type="entry name" value="Anticodon_Ia_Val"/>
    <property type="match status" value="1"/>
</dbReference>
<dbReference type="PANTHER" id="PTHR11946:SF93">
    <property type="entry name" value="VALINE--TRNA LIGASE, CHLOROPLASTIC_MITOCHONDRIAL 2"/>
    <property type="match status" value="1"/>
</dbReference>
<dbReference type="GO" id="GO:0005524">
    <property type="term" value="F:ATP binding"/>
    <property type="evidence" value="ECO:0007669"/>
    <property type="project" value="UniProtKB-UniRule"/>
</dbReference>
<dbReference type="SUPFAM" id="SSF46589">
    <property type="entry name" value="tRNA-binding arm"/>
    <property type="match status" value="1"/>
</dbReference>
<name>A0A2G1QR85_9HYPH</name>
<dbReference type="Gene3D" id="3.90.740.10">
    <property type="entry name" value="Valyl/Leucyl/Isoleucyl-tRNA synthetase, editing domain"/>
    <property type="match status" value="1"/>
</dbReference>
<dbReference type="GO" id="GO:0006438">
    <property type="term" value="P:valyl-tRNA aminoacylation"/>
    <property type="evidence" value="ECO:0007669"/>
    <property type="project" value="UniProtKB-UniRule"/>
</dbReference>
<evidence type="ECO:0000256" key="3">
    <source>
        <dbReference type="ARBA" id="ARBA00022490"/>
    </source>
</evidence>
<evidence type="ECO:0000256" key="8">
    <source>
        <dbReference type="ARBA" id="ARBA00023054"/>
    </source>
</evidence>
<dbReference type="GO" id="GO:0002161">
    <property type="term" value="F:aminoacyl-tRNA deacylase activity"/>
    <property type="evidence" value="ECO:0007669"/>
    <property type="project" value="InterPro"/>
</dbReference>
<dbReference type="PANTHER" id="PTHR11946">
    <property type="entry name" value="VALYL-TRNA SYNTHETASES"/>
    <property type="match status" value="1"/>
</dbReference>
<comment type="function">
    <text evidence="12">Catalyzes the attachment of valine to tRNA(Val). As ValRS can inadvertently accommodate and process structurally similar amino acids such as threonine, to avoid such errors, it has a 'posttransfer' editing activity that hydrolyzes mischarged Thr-tRNA(Val) in a tRNA-dependent manner.</text>
</comment>
<dbReference type="FunFam" id="1.10.287.380:FF:000001">
    <property type="entry name" value="Valine--tRNA ligase"/>
    <property type="match status" value="1"/>
</dbReference>
<dbReference type="HAMAP" id="MF_02004">
    <property type="entry name" value="Val_tRNA_synth_type1"/>
    <property type="match status" value="1"/>
</dbReference>
<feature type="short sequence motif" description="'KMSKS' region" evidence="12">
    <location>
        <begin position="595"/>
        <end position="599"/>
    </location>
</feature>
<keyword evidence="9 12" id="KW-0030">Aminoacyl-tRNA synthetase</keyword>
<evidence type="ECO:0000259" key="14">
    <source>
        <dbReference type="Pfam" id="PF08264"/>
    </source>
</evidence>
<dbReference type="PRINTS" id="PR00986">
    <property type="entry name" value="TRNASYNTHVAL"/>
</dbReference>
<protein>
    <recommendedName>
        <fullName evidence="12">Valine--tRNA ligase</fullName>
        <ecNumber evidence="12">6.1.1.9</ecNumber>
    </recommendedName>
    <alternativeName>
        <fullName evidence="12">Valyl-tRNA synthetase</fullName>
        <shortName evidence="12">ValRS</shortName>
    </alternativeName>
</protein>
<dbReference type="Gene3D" id="3.40.50.620">
    <property type="entry name" value="HUPs"/>
    <property type="match status" value="2"/>
</dbReference>
<comment type="subcellular location">
    <subcellularLocation>
        <location evidence="1 12">Cytoplasm</location>
    </subcellularLocation>
</comment>
<evidence type="ECO:0000256" key="11">
    <source>
        <dbReference type="ARBA" id="ARBA00060830"/>
    </source>
</evidence>
<dbReference type="InterPro" id="IPR037118">
    <property type="entry name" value="Val-tRNA_synth_C_sf"/>
</dbReference>
<dbReference type="NCBIfam" id="TIGR00422">
    <property type="entry name" value="valS"/>
    <property type="match status" value="1"/>
</dbReference>
<keyword evidence="17" id="KW-1185">Reference proteome</keyword>
<dbReference type="InterPro" id="IPR009008">
    <property type="entry name" value="Val/Leu/Ile-tRNA-synth_edit"/>
</dbReference>
<dbReference type="Gene3D" id="1.10.730.10">
    <property type="entry name" value="Isoleucyl-tRNA Synthetase, Domain 1"/>
    <property type="match status" value="1"/>
</dbReference>
<feature type="domain" description="Valyl-tRNA synthetase tRNA-binding arm" evidence="15">
    <location>
        <begin position="879"/>
        <end position="942"/>
    </location>
</feature>
<dbReference type="Pfam" id="PF08264">
    <property type="entry name" value="Anticodon_1"/>
    <property type="match status" value="1"/>
</dbReference>
<dbReference type="FunFam" id="3.90.740.10:FF:000010">
    <property type="entry name" value="Valine--tRNA ligase"/>
    <property type="match status" value="1"/>
</dbReference>
<comment type="domain">
    <text evidence="12">ValRS has two distinct active sites: one for aminoacylation and one for editing. The misactivated threonine is translocated from the active site to the editing site.</text>
</comment>